<evidence type="ECO:0000313" key="3">
    <source>
        <dbReference type="Proteomes" id="UP000241462"/>
    </source>
</evidence>
<reference evidence="2 3" key="1">
    <citation type="journal article" date="2018" name="Mycol. Prog.">
        <title>Coniella lustricola, a new species from submerged detritus.</title>
        <authorList>
            <person name="Raudabaugh D.B."/>
            <person name="Iturriaga T."/>
            <person name="Carver A."/>
            <person name="Mondo S."/>
            <person name="Pangilinan J."/>
            <person name="Lipzen A."/>
            <person name="He G."/>
            <person name="Amirebrahimi M."/>
            <person name="Grigoriev I.V."/>
            <person name="Miller A.N."/>
        </authorList>
    </citation>
    <scope>NUCLEOTIDE SEQUENCE [LARGE SCALE GENOMIC DNA]</scope>
    <source>
        <strain evidence="2 3">B22-T-1</strain>
    </source>
</reference>
<name>A0A2T2ZZS2_9PEZI</name>
<keyword evidence="3" id="KW-1185">Reference proteome</keyword>
<dbReference type="EMBL" id="KZ678539">
    <property type="protein sequence ID" value="PSR80182.1"/>
    <property type="molecule type" value="Genomic_DNA"/>
</dbReference>
<evidence type="ECO:0000313" key="2">
    <source>
        <dbReference type="EMBL" id="PSR80182.1"/>
    </source>
</evidence>
<gene>
    <name evidence="2" type="ORF">BD289DRAFT_72674</name>
</gene>
<organism evidence="2 3">
    <name type="scientific">Coniella lustricola</name>
    <dbReference type="NCBI Taxonomy" id="2025994"/>
    <lineage>
        <taxon>Eukaryota</taxon>
        <taxon>Fungi</taxon>
        <taxon>Dikarya</taxon>
        <taxon>Ascomycota</taxon>
        <taxon>Pezizomycotina</taxon>
        <taxon>Sordariomycetes</taxon>
        <taxon>Sordariomycetidae</taxon>
        <taxon>Diaporthales</taxon>
        <taxon>Schizoparmaceae</taxon>
        <taxon>Coniella</taxon>
    </lineage>
</organism>
<protein>
    <submittedName>
        <fullName evidence="2">Uncharacterized protein</fullName>
    </submittedName>
</protein>
<dbReference type="AlphaFoldDB" id="A0A2T2ZZS2"/>
<feature type="region of interest" description="Disordered" evidence="1">
    <location>
        <begin position="108"/>
        <end position="153"/>
    </location>
</feature>
<feature type="compositionally biased region" description="Basic residues" evidence="1">
    <location>
        <begin position="123"/>
        <end position="145"/>
    </location>
</feature>
<accession>A0A2T2ZZS2</accession>
<dbReference type="Proteomes" id="UP000241462">
    <property type="component" value="Unassembled WGS sequence"/>
</dbReference>
<proteinExistence type="predicted"/>
<sequence length="153" mass="16934">MLKSQPSEETAPENMPIFRYRVSEKKNPNRSAGTCTANTLIATATKIRGATAHFSKPHPPPFPRMPAGIALQYMAQSIILSAVNSIDPPIHLQQAANRSCSLLSRDGRSMWKSNTSAMGGRPGRARKKGRKKERKKAKKIEKARKIRENGNNI</sequence>
<evidence type="ECO:0000256" key="1">
    <source>
        <dbReference type="SAM" id="MobiDB-lite"/>
    </source>
</evidence>
<dbReference type="InParanoid" id="A0A2T2ZZS2"/>